<reference evidence="1" key="1">
    <citation type="submission" date="2021-06" db="EMBL/GenBank/DDBJ databases">
        <authorList>
            <person name="Hodson N. C."/>
            <person name="Mongue J. A."/>
            <person name="Jaron S. K."/>
        </authorList>
    </citation>
    <scope>NUCLEOTIDE SEQUENCE</scope>
</reference>
<dbReference type="EMBL" id="CAJVCH010057333">
    <property type="protein sequence ID" value="CAG7718929.1"/>
    <property type="molecule type" value="Genomic_DNA"/>
</dbReference>
<protein>
    <submittedName>
        <fullName evidence="1">Uncharacterized protein</fullName>
    </submittedName>
</protein>
<comment type="caution">
    <text evidence="1">The sequence shown here is derived from an EMBL/GenBank/DDBJ whole genome shotgun (WGS) entry which is preliminary data.</text>
</comment>
<dbReference type="AlphaFoldDB" id="A0A8J2K2Z0"/>
<proteinExistence type="predicted"/>
<feature type="non-terminal residue" evidence="1">
    <location>
        <position position="1"/>
    </location>
</feature>
<accession>A0A8J2K2Z0</accession>
<evidence type="ECO:0000313" key="2">
    <source>
        <dbReference type="Proteomes" id="UP000708208"/>
    </source>
</evidence>
<feature type="non-terminal residue" evidence="1">
    <location>
        <position position="54"/>
    </location>
</feature>
<evidence type="ECO:0000313" key="1">
    <source>
        <dbReference type="EMBL" id="CAG7718929.1"/>
    </source>
</evidence>
<gene>
    <name evidence="1" type="ORF">AFUS01_LOCUS8286</name>
</gene>
<organism evidence="1 2">
    <name type="scientific">Allacma fusca</name>
    <dbReference type="NCBI Taxonomy" id="39272"/>
    <lineage>
        <taxon>Eukaryota</taxon>
        <taxon>Metazoa</taxon>
        <taxon>Ecdysozoa</taxon>
        <taxon>Arthropoda</taxon>
        <taxon>Hexapoda</taxon>
        <taxon>Collembola</taxon>
        <taxon>Symphypleona</taxon>
        <taxon>Sminthuridae</taxon>
        <taxon>Allacma</taxon>
    </lineage>
</organism>
<keyword evidence="2" id="KW-1185">Reference proteome</keyword>
<sequence>FNEEEELKWSIFRVDLDGAEKFRVEVNLTDAGYFAFVDKIVARRSACPIPESDA</sequence>
<name>A0A8J2K2Z0_9HEXA</name>
<dbReference type="Proteomes" id="UP000708208">
    <property type="component" value="Unassembled WGS sequence"/>
</dbReference>